<gene>
    <name evidence="10" type="ORF">OSB1V03_LOCUS3973</name>
</gene>
<dbReference type="GO" id="GO:0000978">
    <property type="term" value="F:RNA polymerase II cis-regulatory region sequence-specific DNA binding"/>
    <property type="evidence" value="ECO:0007669"/>
    <property type="project" value="TreeGrafter"/>
</dbReference>
<evidence type="ECO:0000256" key="8">
    <source>
        <dbReference type="ARBA" id="ARBA00023242"/>
    </source>
</evidence>
<dbReference type="OrthoDB" id="6247587at2759"/>
<dbReference type="Gene3D" id="1.10.565.10">
    <property type="entry name" value="Retinoid X Receptor"/>
    <property type="match status" value="2"/>
</dbReference>
<keyword evidence="4" id="KW-0805">Transcription regulation</keyword>
<evidence type="ECO:0000256" key="6">
    <source>
        <dbReference type="ARBA" id="ARBA00023163"/>
    </source>
</evidence>
<organism evidence="10">
    <name type="scientific">Medioppia subpectinata</name>
    <dbReference type="NCBI Taxonomy" id="1979941"/>
    <lineage>
        <taxon>Eukaryota</taxon>
        <taxon>Metazoa</taxon>
        <taxon>Ecdysozoa</taxon>
        <taxon>Arthropoda</taxon>
        <taxon>Chelicerata</taxon>
        <taxon>Arachnida</taxon>
        <taxon>Acari</taxon>
        <taxon>Acariformes</taxon>
        <taxon>Sarcoptiformes</taxon>
        <taxon>Oribatida</taxon>
        <taxon>Brachypylina</taxon>
        <taxon>Oppioidea</taxon>
        <taxon>Oppiidae</taxon>
        <taxon>Medioppia</taxon>
    </lineage>
</organism>
<keyword evidence="2" id="KW-0863">Zinc-finger</keyword>
<evidence type="ECO:0000256" key="3">
    <source>
        <dbReference type="ARBA" id="ARBA00022833"/>
    </source>
</evidence>
<evidence type="ECO:0000256" key="2">
    <source>
        <dbReference type="ARBA" id="ARBA00022771"/>
    </source>
</evidence>
<evidence type="ECO:0000256" key="1">
    <source>
        <dbReference type="ARBA" id="ARBA00022723"/>
    </source>
</evidence>
<dbReference type="GO" id="GO:0045944">
    <property type="term" value="P:positive regulation of transcription by RNA polymerase II"/>
    <property type="evidence" value="ECO:0007669"/>
    <property type="project" value="TreeGrafter"/>
</dbReference>
<feature type="domain" description="Nuclear receptor" evidence="9">
    <location>
        <begin position="1"/>
        <end position="50"/>
    </location>
</feature>
<dbReference type="GO" id="GO:0008270">
    <property type="term" value="F:zinc ion binding"/>
    <property type="evidence" value="ECO:0007669"/>
    <property type="project" value="UniProtKB-KW"/>
</dbReference>
<dbReference type="AlphaFoldDB" id="A0A7R9KHU7"/>
<evidence type="ECO:0000256" key="5">
    <source>
        <dbReference type="ARBA" id="ARBA00023125"/>
    </source>
</evidence>
<dbReference type="InterPro" id="IPR035500">
    <property type="entry name" value="NHR-like_dom_sf"/>
</dbReference>
<dbReference type="Proteomes" id="UP000759131">
    <property type="component" value="Unassembled WGS sequence"/>
</dbReference>
<proteinExistence type="predicted"/>
<dbReference type="Gene3D" id="3.30.50.10">
    <property type="entry name" value="Erythroid Transcription Factor GATA-1, subunit A"/>
    <property type="match status" value="1"/>
</dbReference>
<dbReference type="PROSITE" id="PS51030">
    <property type="entry name" value="NUCLEAR_REC_DBD_2"/>
    <property type="match status" value="1"/>
</dbReference>
<evidence type="ECO:0000313" key="11">
    <source>
        <dbReference type="Proteomes" id="UP000759131"/>
    </source>
</evidence>
<sequence length="366" mass="43116">MKFAETTKESTLECPADSKCNINRSTRKLCQKCRLNKCFAVGMKKEFIRNDEENRTRRQLIIKNKLKLNQDIESDDNTIDNSINDSSDGQSIGDKDLLQELIETSIELSDDELHKDIDVIQCMATKDTIDDREVVHVFSKHDYDIKPVFRELTDYNGLNQLEMCRVSELLTASQVLNDWMTQSVPKNVVIVKKSTTLYQLMRNRYEWVIERFATFTKMLNSFTCIAPDDQLSLFKNSCVELSCLKMFTEFNEQSMMFNMSLDDKNSLVFDLDCVKMMTILLFNPNRPDLKYRHYVKLEQQLYIYLLQRYLLLKYGSNYESETKLQRLMNSLKELRICSEIHKINETEEIREDLQNYGPLVKEVYDL</sequence>
<reference evidence="10" key="1">
    <citation type="submission" date="2020-11" db="EMBL/GenBank/DDBJ databases">
        <authorList>
            <person name="Tran Van P."/>
        </authorList>
    </citation>
    <scope>NUCLEOTIDE SEQUENCE</scope>
</reference>
<dbReference type="GO" id="GO:0030154">
    <property type="term" value="P:cell differentiation"/>
    <property type="evidence" value="ECO:0007669"/>
    <property type="project" value="TreeGrafter"/>
</dbReference>
<keyword evidence="7" id="KW-0675">Receptor</keyword>
<dbReference type="InterPro" id="IPR050234">
    <property type="entry name" value="Nuclear_hormone_rcpt_NR1"/>
</dbReference>
<dbReference type="InterPro" id="IPR001628">
    <property type="entry name" value="Znf_hrmn_rcpt"/>
</dbReference>
<evidence type="ECO:0000313" key="10">
    <source>
        <dbReference type="EMBL" id="CAD7623518.1"/>
    </source>
</evidence>
<keyword evidence="6" id="KW-0804">Transcription</keyword>
<keyword evidence="5" id="KW-0238">DNA-binding</keyword>
<keyword evidence="1" id="KW-0479">Metal-binding</keyword>
<dbReference type="EMBL" id="CAJPIZ010001703">
    <property type="protein sequence ID" value="CAG2103948.1"/>
    <property type="molecule type" value="Genomic_DNA"/>
</dbReference>
<dbReference type="EMBL" id="OC856278">
    <property type="protein sequence ID" value="CAD7623518.1"/>
    <property type="molecule type" value="Genomic_DNA"/>
</dbReference>
<dbReference type="PANTHER" id="PTHR24082:SF283">
    <property type="entry name" value="NUCLEAR HORMONE RECEPTOR HR96"/>
    <property type="match status" value="1"/>
</dbReference>
<evidence type="ECO:0000256" key="4">
    <source>
        <dbReference type="ARBA" id="ARBA00023015"/>
    </source>
</evidence>
<dbReference type="Pfam" id="PF00105">
    <property type="entry name" value="zf-C4"/>
    <property type="match status" value="1"/>
</dbReference>
<keyword evidence="3" id="KW-0862">Zinc</keyword>
<dbReference type="GO" id="GO:0004879">
    <property type="term" value="F:nuclear receptor activity"/>
    <property type="evidence" value="ECO:0007669"/>
    <property type="project" value="TreeGrafter"/>
</dbReference>
<keyword evidence="8" id="KW-0539">Nucleus</keyword>
<protein>
    <recommendedName>
        <fullName evidence="9">Nuclear receptor domain-containing protein</fullName>
    </recommendedName>
</protein>
<dbReference type="SMART" id="SM00399">
    <property type="entry name" value="ZnF_C4"/>
    <property type="match status" value="1"/>
</dbReference>
<name>A0A7R9KHU7_9ACAR</name>
<evidence type="ECO:0000259" key="9">
    <source>
        <dbReference type="PROSITE" id="PS51030"/>
    </source>
</evidence>
<accession>A0A7R9KHU7</accession>
<dbReference type="SUPFAM" id="SSF48508">
    <property type="entry name" value="Nuclear receptor ligand-binding domain"/>
    <property type="match status" value="1"/>
</dbReference>
<dbReference type="InterPro" id="IPR013088">
    <property type="entry name" value="Znf_NHR/GATA"/>
</dbReference>
<evidence type="ECO:0000256" key="7">
    <source>
        <dbReference type="ARBA" id="ARBA00023170"/>
    </source>
</evidence>
<dbReference type="GO" id="GO:0000122">
    <property type="term" value="P:negative regulation of transcription by RNA polymerase II"/>
    <property type="evidence" value="ECO:0007669"/>
    <property type="project" value="TreeGrafter"/>
</dbReference>
<dbReference type="PANTHER" id="PTHR24082">
    <property type="entry name" value="NUCLEAR HORMONE RECEPTOR"/>
    <property type="match status" value="1"/>
</dbReference>
<keyword evidence="11" id="KW-1185">Reference proteome</keyword>